<dbReference type="InterPro" id="IPR049943">
    <property type="entry name" value="Ser_HO-MeTrfase-like"/>
</dbReference>
<evidence type="ECO:0000256" key="5">
    <source>
        <dbReference type="ARBA" id="ARBA00022898"/>
    </source>
</evidence>
<comment type="cofactor">
    <cofactor evidence="1">
        <name>pyridoxal 5'-phosphate</name>
        <dbReference type="ChEBI" id="CHEBI:597326"/>
    </cofactor>
</comment>
<keyword evidence="4" id="KW-0808">Transferase</keyword>
<keyword evidence="3" id="KW-0554">One-carbon metabolism</keyword>
<dbReference type="GO" id="GO:0004372">
    <property type="term" value="F:glycine hydroxymethyltransferase activity"/>
    <property type="evidence" value="ECO:0007669"/>
    <property type="project" value="InterPro"/>
</dbReference>
<dbReference type="CDD" id="cd00378">
    <property type="entry name" value="SHMT"/>
    <property type="match status" value="1"/>
</dbReference>
<feature type="domain" description="Serine hydroxymethyltransferase-like" evidence="6">
    <location>
        <begin position="6"/>
        <end position="306"/>
    </location>
</feature>
<keyword evidence="5" id="KW-0663">Pyridoxal phosphate</keyword>
<reference evidence="7" key="1">
    <citation type="journal article" date="2014" name="Front. Microbiol.">
        <title>High frequency of phylogenetically diverse reductive dehalogenase-homologous genes in deep subseafloor sedimentary metagenomes.</title>
        <authorList>
            <person name="Kawai M."/>
            <person name="Futagami T."/>
            <person name="Toyoda A."/>
            <person name="Takaki Y."/>
            <person name="Nishi S."/>
            <person name="Hori S."/>
            <person name="Arai W."/>
            <person name="Tsubouchi T."/>
            <person name="Morono Y."/>
            <person name="Uchiyama I."/>
            <person name="Ito T."/>
            <person name="Fujiyama A."/>
            <person name="Inagaki F."/>
            <person name="Takami H."/>
        </authorList>
    </citation>
    <scope>NUCLEOTIDE SEQUENCE</scope>
    <source>
        <strain evidence="7">Expedition CK06-06</strain>
    </source>
</reference>
<dbReference type="Gene3D" id="3.40.640.10">
    <property type="entry name" value="Type I PLP-dependent aspartate aminotransferase-like (Major domain)"/>
    <property type="match status" value="1"/>
</dbReference>
<dbReference type="InterPro" id="IPR015421">
    <property type="entry name" value="PyrdxlP-dep_Trfase_major"/>
</dbReference>
<gene>
    <name evidence="7" type="ORF">S06H3_15584</name>
</gene>
<dbReference type="SUPFAM" id="SSF53383">
    <property type="entry name" value="PLP-dependent transferases"/>
    <property type="match status" value="1"/>
</dbReference>
<evidence type="ECO:0000256" key="4">
    <source>
        <dbReference type="ARBA" id="ARBA00022679"/>
    </source>
</evidence>
<evidence type="ECO:0000256" key="2">
    <source>
        <dbReference type="ARBA" id="ARBA00006376"/>
    </source>
</evidence>
<dbReference type="GO" id="GO:0005829">
    <property type="term" value="C:cytosol"/>
    <property type="evidence" value="ECO:0007669"/>
    <property type="project" value="TreeGrafter"/>
</dbReference>
<proteinExistence type="inferred from homology"/>
<dbReference type="InterPro" id="IPR001085">
    <property type="entry name" value="Ser_HO-MeTrfase"/>
</dbReference>
<comment type="caution">
    <text evidence="7">The sequence shown here is derived from an EMBL/GenBank/DDBJ whole genome shotgun (WGS) entry which is preliminary data.</text>
</comment>
<accession>X1M925</accession>
<feature type="non-terminal residue" evidence="7">
    <location>
        <position position="307"/>
    </location>
</feature>
<evidence type="ECO:0000256" key="3">
    <source>
        <dbReference type="ARBA" id="ARBA00022563"/>
    </source>
</evidence>
<dbReference type="AlphaFoldDB" id="X1M925"/>
<sequence>MEYDNLKRSDEKVYEALLKEIERVDTGLTLIPSENSPSRAVHDALGTVFNDKYADGYPGNRDYVECQIIDLVENLAIERAKKLFGAEHVNVQPYCGTIANIEIYNAMMNPGETFMGLSVEHGGDPSHGDKASLTSRLFNAVQYGVDRTTSLLDYDVIRETALAVRPKVIVCGLSAYPREINFKAFSEIAEEVGAILLADISHIAGLVAGGIYQSPFPYADVVMTTTHKSLKGPRGAIIMCKEKFAKAIDESVYPRIQGGPLENVIAAKAVAFGEALKPEFKIYANQIIKNAKGLAESLMENGFRLTT</sequence>
<dbReference type="InterPro" id="IPR015422">
    <property type="entry name" value="PyrdxlP-dep_Trfase_small"/>
</dbReference>
<dbReference type="Gene3D" id="3.90.1150.10">
    <property type="entry name" value="Aspartate Aminotransferase, domain 1"/>
    <property type="match status" value="1"/>
</dbReference>
<dbReference type="PROSITE" id="PS00096">
    <property type="entry name" value="SHMT"/>
    <property type="match status" value="1"/>
</dbReference>
<dbReference type="Pfam" id="PF00464">
    <property type="entry name" value="SHMT"/>
    <property type="match status" value="1"/>
</dbReference>
<dbReference type="InterPro" id="IPR019798">
    <property type="entry name" value="Ser_HO-MeTrfase_PLP_BS"/>
</dbReference>
<name>X1M925_9ZZZZ</name>
<dbReference type="PANTHER" id="PTHR11680">
    <property type="entry name" value="SERINE HYDROXYMETHYLTRANSFERASE"/>
    <property type="match status" value="1"/>
</dbReference>
<dbReference type="PANTHER" id="PTHR11680:SF35">
    <property type="entry name" value="SERINE HYDROXYMETHYLTRANSFERASE 1"/>
    <property type="match status" value="1"/>
</dbReference>
<organism evidence="7">
    <name type="scientific">marine sediment metagenome</name>
    <dbReference type="NCBI Taxonomy" id="412755"/>
    <lineage>
        <taxon>unclassified sequences</taxon>
        <taxon>metagenomes</taxon>
        <taxon>ecological metagenomes</taxon>
    </lineage>
</organism>
<dbReference type="NCBIfam" id="NF000586">
    <property type="entry name" value="PRK00011.1"/>
    <property type="match status" value="1"/>
</dbReference>
<dbReference type="InterPro" id="IPR039429">
    <property type="entry name" value="SHMT-like_dom"/>
</dbReference>
<dbReference type="EMBL" id="BARV01007676">
    <property type="protein sequence ID" value="GAI11195.1"/>
    <property type="molecule type" value="Genomic_DNA"/>
</dbReference>
<comment type="similarity">
    <text evidence="2">Belongs to the SHMT family.</text>
</comment>
<evidence type="ECO:0000259" key="6">
    <source>
        <dbReference type="Pfam" id="PF00464"/>
    </source>
</evidence>
<dbReference type="GO" id="GO:0019264">
    <property type="term" value="P:glycine biosynthetic process from serine"/>
    <property type="evidence" value="ECO:0007669"/>
    <property type="project" value="InterPro"/>
</dbReference>
<evidence type="ECO:0000256" key="1">
    <source>
        <dbReference type="ARBA" id="ARBA00001933"/>
    </source>
</evidence>
<dbReference type="GO" id="GO:0035999">
    <property type="term" value="P:tetrahydrofolate interconversion"/>
    <property type="evidence" value="ECO:0007669"/>
    <property type="project" value="InterPro"/>
</dbReference>
<dbReference type="InterPro" id="IPR015424">
    <property type="entry name" value="PyrdxlP-dep_Trfase"/>
</dbReference>
<protein>
    <recommendedName>
        <fullName evidence="6">Serine hydroxymethyltransferase-like domain-containing protein</fullName>
    </recommendedName>
</protein>
<evidence type="ECO:0000313" key="7">
    <source>
        <dbReference type="EMBL" id="GAI11195.1"/>
    </source>
</evidence>
<dbReference type="GO" id="GO:0030170">
    <property type="term" value="F:pyridoxal phosphate binding"/>
    <property type="evidence" value="ECO:0007669"/>
    <property type="project" value="InterPro"/>
</dbReference>